<dbReference type="InterPro" id="IPR003903">
    <property type="entry name" value="UIM_dom"/>
</dbReference>
<dbReference type="PROSITE" id="PS50330">
    <property type="entry name" value="UIM"/>
    <property type="match status" value="1"/>
</dbReference>
<accession>A0ABR0EUR6</accession>
<feature type="compositionally biased region" description="Low complexity" evidence="1">
    <location>
        <begin position="393"/>
        <end position="404"/>
    </location>
</feature>
<evidence type="ECO:0000313" key="2">
    <source>
        <dbReference type="EMBL" id="KAK4504823.1"/>
    </source>
</evidence>
<feature type="region of interest" description="Disordered" evidence="1">
    <location>
        <begin position="427"/>
        <end position="450"/>
    </location>
</feature>
<feature type="region of interest" description="Disordered" evidence="1">
    <location>
        <begin position="471"/>
        <end position="601"/>
    </location>
</feature>
<feature type="compositionally biased region" description="Low complexity" evidence="1">
    <location>
        <begin position="471"/>
        <end position="483"/>
    </location>
</feature>
<comment type="caution">
    <text evidence="2">The sequence shown here is derived from an EMBL/GenBank/DDBJ whole genome shotgun (WGS) entry which is preliminary data.</text>
</comment>
<dbReference type="Gene3D" id="6.10.140.100">
    <property type="match status" value="1"/>
</dbReference>
<dbReference type="EMBL" id="JAXOVC010000002">
    <property type="protein sequence ID" value="KAK4504823.1"/>
    <property type="molecule type" value="Genomic_DNA"/>
</dbReference>
<proteinExistence type="predicted"/>
<dbReference type="SMART" id="SM00726">
    <property type="entry name" value="UIM"/>
    <property type="match status" value="2"/>
</dbReference>
<sequence>MPAAAVKGIILSISIITALGLAVIENPQVQQWLEEQRRRIAELLRQIGEELDPQSRRTAEAFAFEGQTVADVEGLKREAEGSRDAAAMATGRSISNASTVRRIPVMGPSDPDVAEERRRKGREYLARRNQQMLELQERRKAEAKANGAETPPTPTFDELVDAEGKLRLPDEALPSPPIAEPLPESLQAEMRQVERNLSQPIMLGEPSSSAAGPSGWHMGIDMANPFSDEYALERSMTPKPPVPPKIELDPPVSVPTEFTPQRAPTPPISIPGSFEPISTEPQREQAPSNHDELSFEEQLAIAMSLSEQESSSNAATVRQARREEEDDDELRAAIAASLKDMDDQQAAHAIANAEPSTPRPIPAIPQPLVDLTPSTPPAQPNWGDMFDHRFSPAHEPLSLAPSSAASEVSDELYRLTPELTRARLADFDGRVAQAPQPPSSNGSSLPYDPVRDLVNNLEAAGDALEASFYSAPSVVSPPASTSTHTLDRETPQLIDVSEDVPQEGARTPTSRAHSSFGFQTDSDSDTFASVSPNQSRPESRARSEVSGVEVVDLEEDSDIDMLSEEGDGVATPDSWSEVGSRDADSDMEDHTPQQQSARLSS</sequence>
<feature type="compositionally biased region" description="Polar residues" evidence="1">
    <location>
        <begin position="507"/>
        <end position="536"/>
    </location>
</feature>
<feature type="compositionally biased region" description="Polar residues" evidence="1">
    <location>
        <begin position="592"/>
        <end position="601"/>
    </location>
</feature>
<feature type="region of interest" description="Disordered" evidence="1">
    <location>
        <begin position="234"/>
        <end position="404"/>
    </location>
</feature>
<feature type="compositionally biased region" description="Basic and acidic residues" evidence="1">
    <location>
        <begin position="579"/>
        <end position="591"/>
    </location>
</feature>
<protein>
    <submittedName>
        <fullName evidence="2">Uncharacterized protein</fullName>
    </submittedName>
</protein>
<dbReference type="Proteomes" id="UP001305779">
    <property type="component" value="Unassembled WGS sequence"/>
</dbReference>
<evidence type="ECO:0000256" key="1">
    <source>
        <dbReference type="SAM" id="MobiDB-lite"/>
    </source>
</evidence>
<feature type="compositionally biased region" description="Polar residues" evidence="1">
    <location>
        <begin position="305"/>
        <end position="316"/>
    </location>
</feature>
<keyword evidence="3" id="KW-1185">Reference proteome</keyword>
<gene>
    <name evidence="2" type="ORF">PRZ48_002785</name>
</gene>
<name>A0ABR0EUR6_ZASCE</name>
<feature type="compositionally biased region" description="Acidic residues" evidence="1">
    <location>
        <begin position="551"/>
        <end position="567"/>
    </location>
</feature>
<evidence type="ECO:0000313" key="3">
    <source>
        <dbReference type="Proteomes" id="UP001305779"/>
    </source>
</evidence>
<reference evidence="2 3" key="1">
    <citation type="journal article" date="2023" name="G3 (Bethesda)">
        <title>A chromosome-level genome assembly of Zasmidium syzygii isolated from banana leaves.</title>
        <authorList>
            <person name="van Westerhoven A.C."/>
            <person name="Mehrabi R."/>
            <person name="Talebi R."/>
            <person name="Steentjes M.B.F."/>
            <person name="Corcolon B."/>
            <person name="Chong P.A."/>
            <person name="Kema G.H.J."/>
            <person name="Seidl M.F."/>
        </authorList>
    </citation>
    <scope>NUCLEOTIDE SEQUENCE [LARGE SCALE GENOMIC DNA]</scope>
    <source>
        <strain evidence="2 3">P124</strain>
    </source>
</reference>
<organism evidence="2 3">
    <name type="scientific">Zasmidium cellare</name>
    <name type="common">Wine cellar mold</name>
    <name type="synonym">Racodium cellare</name>
    <dbReference type="NCBI Taxonomy" id="395010"/>
    <lineage>
        <taxon>Eukaryota</taxon>
        <taxon>Fungi</taxon>
        <taxon>Dikarya</taxon>
        <taxon>Ascomycota</taxon>
        <taxon>Pezizomycotina</taxon>
        <taxon>Dothideomycetes</taxon>
        <taxon>Dothideomycetidae</taxon>
        <taxon>Mycosphaerellales</taxon>
        <taxon>Mycosphaerellaceae</taxon>
        <taxon>Zasmidium</taxon>
    </lineage>
</organism>